<dbReference type="InterPro" id="IPR029069">
    <property type="entry name" value="HotDog_dom_sf"/>
</dbReference>
<name>E8N9A3_MICTS</name>
<dbReference type="PANTHER" id="PTHR42856:SF1">
    <property type="entry name" value="ACYL-COENZYME A THIOESTERASE PAAI"/>
    <property type="match status" value="1"/>
</dbReference>
<feature type="compositionally biased region" description="Basic and acidic residues" evidence="2">
    <location>
        <begin position="118"/>
        <end position="130"/>
    </location>
</feature>
<dbReference type="Pfam" id="PF03061">
    <property type="entry name" value="4HBT"/>
    <property type="match status" value="1"/>
</dbReference>
<dbReference type="Proteomes" id="UP000008975">
    <property type="component" value="Chromosome"/>
</dbReference>
<reference evidence="4 5" key="1">
    <citation type="journal article" date="2011" name="J. Bacteriol.">
        <title>Genome sequence of Microbacterium testaceum StLB037, an N-acylhomoserine lactone-degrading bacterium isolated from potato leaves.</title>
        <authorList>
            <person name="Morohoshi T."/>
            <person name="Wang W.-Z."/>
            <person name="Someya N."/>
            <person name="Ikeda T."/>
        </authorList>
    </citation>
    <scope>NUCLEOTIDE SEQUENCE [LARGE SCALE GENOMIC DNA]</scope>
    <source>
        <strain evidence="4 5">StLB037</strain>
    </source>
</reference>
<dbReference type="InterPro" id="IPR052723">
    <property type="entry name" value="Acyl-CoA_thioesterase_PaaI"/>
</dbReference>
<dbReference type="InterPro" id="IPR011973">
    <property type="entry name" value="PaaD"/>
</dbReference>
<sequence length="230" mass="23821">MSLRPMMRNDRASAMLGMVVEHDEPGESRVSMTVRDDMLNGFAITHGGLVFTLADTAFAIACNEDERVTVAGGADITFLKSTTAGQTLTATAERRARSGRTGLYDIRVTDEKGDLVAEVRGRSITTDRRPPVPVPSTGSGTSDARVAEPVEASGPRSASVPVPSTSSGTSAAPVAERVEASGRRSAAVPVPSTSSGTSAAPVAEPVEASGPQPSNDPERDGALRTTEVSR</sequence>
<dbReference type="GO" id="GO:0016289">
    <property type="term" value="F:acyl-CoA hydrolase activity"/>
    <property type="evidence" value="ECO:0007669"/>
    <property type="project" value="TreeGrafter"/>
</dbReference>
<accession>E8N9A3</accession>
<dbReference type="InterPro" id="IPR006683">
    <property type="entry name" value="Thioestr_dom"/>
</dbReference>
<dbReference type="Gene3D" id="3.10.129.10">
    <property type="entry name" value="Hotdog Thioesterase"/>
    <property type="match status" value="1"/>
</dbReference>
<keyword evidence="1" id="KW-0378">Hydrolase</keyword>
<dbReference type="SUPFAM" id="SSF54637">
    <property type="entry name" value="Thioesterase/thiol ester dehydrase-isomerase"/>
    <property type="match status" value="1"/>
</dbReference>
<dbReference type="CDD" id="cd03443">
    <property type="entry name" value="PaaI_thioesterase"/>
    <property type="match status" value="1"/>
</dbReference>
<dbReference type="KEGG" id="mts:MTES_2785"/>
<dbReference type="OrthoDB" id="32575at2"/>
<feature type="compositionally biased region" description="Low complexity" evidence="2">
    <location>
        <begin position="157"/>
        <end position="175"/>
    </location>
</feature>
<protein>
    <submittedName>
        <fullName evidence="4">Uncharacterized protein, possibly</fullName>
    </submittedName>
</protein>
<dbReference type="InterPro" id="IPR003736">
    <property type="entry name" value="PAAI_dom"/>
</dbReference>
<dbReference type="NCBIfam" id="TIGR00369">
    <property type="entry name" value="unchar_dom_1"/>
    <property type="match status" value="1"/>
</dbReference>
<dbReference type="RefSeq" id="WP_013585874.1">
    <property type="nucleotide sequence ID" value="NC_015125.1"/>
</dbReference>
<dbReference type="eggNOG" id="COG2050">
    <property type="taxonomic scope" value="Bacteria"/>
</dbReference>
<dbReference type="EMBL" id="AP012052">
    <property type="protein sequence ID" value="BAJ75749.1"/>
    <property type="molecule type" value="Genomic_DNA"/>
</dbReference>
<gene>
    <name evidence="4" type="ordered locus">MTES_2785</name>
</gene>
<dbReference type="AlphaFoldDB" id="E8N9A3"/>
<evidence type="ECO:0000256" key="2">
    <source>
        <dbReference type="SAM" id="MobiDB-lite"/>
    </source>
</evidence>
<proteinExistence type="predicted"/>
<reference key="2">
    <citation type="submission" date="2011-02" db="EMBL/GenBank/DDBJ databases">
        <title>Genome sequence of Microbacterium testaceum StLB037.</title>
        <authorList>
            <person name="Morohoshi T."/>
            <person name="Wang W.Z."/>
            <person name="Someya N."/>
            <person name="Ikeda T."/>
        </authorList>
    </citation>
    <scope>NUCLEOTIDE SEQUENCE</scope>
    <source>
        <strain>StLB037</strain>
    </source>
</reference>
<dbReference type="PANTHER" id="PTHR42856">
    <property type="entry name" value="ACYL-COENZYME A THIOESTERASE PAAI"/>
    <property type="match status" value="1"/>
</dbReference>
<dbReference type="STRING" id="979556.MTES_2785"/>
<feature type="compositionally biased region" description="Basic and acidic residues" evidence="2">
    <location>
        <begin position="216"/>
        <end position="230"/>
    </location>
</feature>
<feature type="region of interest" description="Disordered" evidence="2">
    <location>
        <begin position="118"/>
        <end position="230"/>
    </location>
</feature>
<evidence type="ECO:0000256" key="1">
    <source>
        <dbReference type="ARBA" id="ARBA00022801"/>
    </source>
</evidence>
<evidence type="ECO:0000313" key="5">
    <source>
        <dbReference type="Proteomes" id="UP000008975"/>
    </source>
</evidence>
<feature type="domain" description="Thioesterase" evidence="3">
    <location>
        <begin position="44"/>
        <end position="116"/>
    </location>
</feature>
<dbReference type="NCBIfam" id="TIGR02286">
    <property type="entry name" value="PaaD"/>
    <property type="match status" value="1"/>
</dbReference>
<organism evidence="4 5">
    <name type="scientific">Microbacterium testaceum (strain StLB037)</name>
    <dbReference type="NCBI Taxonomy" id="979556"/>
    <lineage>
        <taxon>Bacteria</taxon>
        <taxon>Bacillati</taxon>
        <taxon>Actinomycetota</taxon>
        <taxon>Actinomycetes</taxon>
        <taxon>Micrococcales</taxon>
        <taxon>Microbacteriaceae</taxon>
        <taxon>Microbacterium</taxon>
    </lineage>
</organism>
<dbReference type="HOGENOM" id="CLU_1203733_0_0_11"/>
<evidence type="ECO:0000313" key="4">
    <source>
        <dbReference type="EMBL" id="BAJ75749.1"/>
    </source>
</evidence>
<evidence type="ECO:0000259" key="3">
    <source>
        <dbReference type="Pfam" id="PF03061"/>
    </source>
</evidence>